<protein>
    <recommendedName>
        <fullName evidence="13">Iron transport multicopper oxidase FET3</fullName>
    </recommendedName>
</protein>
<name>A0A9P4W5Z6_CURKU</name>
<dbReference type="CDD" id="cd13899">
    <property type="entry name" value="CuRO_3_Fet3p"/>
    <property type="match status" value="1"/>
</dbReference>
<gene>
    <name evidence="11" type="ORF">E8E13_001519</name>
</gene>
<evidence type="ECO:0000256" key="7">
    <source>
        <dbReference type="SAM" id="Phobius"/>
    </source>
</evidence>
<evidence type="ECO:0000256" key="2">
    <source>
        <dbReference type="ARBA" id="ARBA00022723"/>
    </source>
</evidence>
<dbReference type="PANTHER" id="PTHR11709">
    <property type="entry name" value="MULTI-COPPER OXIDASE"/>
    <property type="match status" value="1"/>
</dbReference>
<dbReference type="Proteomes" id="UP000801428">
    <property type="component" value="Unassembled WGS sequence"/>
</dbReference>
<feature type="domain" description="Plastocyanin-like" evidence="8">
    <location>
        <begin position="54"/>
        <end position="198"/>
    </location>
</feature>
<evidence type="ECO:0008006" key="13">
    <source>
        <dbReference type="Google" id="ProtNLM"/>
    </source>
</evidence>
<keyword evidence="7" id="KW-0812">Transmembrane</keyword>
<dbReference type="GO" id="GO:0004322">
    <property type="term" value="F:ferroxidase activity"/>
    <property type="evidence" value="ECO:0007669"/>
    <property type="project" value="TreeGrafter"/>
</dbReference>
<feature type="transmembrane region" description="Helical" evidence="7">
    <location>
        <begin position="452"/>
        <end position="474"/>
    </location>
</feature>
<keyword evidence="7" id="KW-1133">Transmembrane helix</keyword>
<dbReference type="GO" id="GO:0010106">
    <property type="term" value="P:cellular response to iron ion starvation"/>
    <property type="evidence" value="ECO:0007669"/>
    <property type="project" value="TreeGrafter"/>
</dbReference>
<keyword evidence="4" id="KW-0560">Oxidoreductase</keyword>
<reference evidence="11" key="1">
    <citation type="submission" date="2019-04" db="EMBL/GenBank/DDBJ databases">
        <title>Sequencing of skin fungus with MAO and IRED activity.</title>
        <authorList>
            <person name="Marsaioli A.J."/>
            <person name="Bonatto J.M.C."/>
            <person name="Reis Junior O."/>
        </authorList>
    </citation>
    <scope>NUCLEOTIDE SEQUENCE</scope>
    <source>
        <strain evidence="11">30M1</strain>
    </source>
</reference>
<dbReference type="InterPro" id="IPR033138">
    <property type="entry name" value="Cu_oxidase_CS"/>
</dbReference>
<sequence length="503" mass="55490">MRRRVFIGMGCIRMVDQPGTYWFHSHTRGQYPDGFRAPLIVHDPQSPFKNDFDEEIVLSFSDWYHDPMRKLLASFISVTNPTGAEPVPKSALINDAQDVKLPVQSGKTYMIRMVNMAAFAGMYVWFQGCTMKIVEVDGIYTKPAEADMLYFTAGQRYSVLLIIGNEMTNIPFVASMDEELFDAIPDDLQSNVTGWLVTDSTQELPLPSPIEAFEPFDDMALRPFDDLTALDKVDRSVTLDLKMDNLGDGANYAFFNNSTYVEPAVPALYTVMSSGPHASNPTVYGSHTNSFVLSANETVEIILNNNDDGKHPFHLHGHAFQVIARSDEDAGSYSFHHATAAPAIPMRRDTVLVQPNGHAVLRFRSDNPGVWLFHCHIEWHVASGLIATFIEAPLELQQTLKVPAAHHDLCARNHPPIAVVGNAAGNAIDYLDLTSEPAPPKALPEGFTAKGYIAMIISVVNGVTMLAAIAWYGLYSGVSEEEDKNAEQVGEEQPLLAEGEGRS</sequence>
<dbReference type="OrthoDB" id="2121828at2759"/>
<dbReference type="FunFam" id="2.60.40.420:FF:000024">
    <property type="entry name" value="FET5p Multicopper oxidase"/>
    <property type="match status" value="1"/>
</dbReference>
<evidence type="ECO:0000259" key="10">
    <source>
        <dbReference type="Pfam" id="PF07732"/>
    </source>
</evidence>
<evidence type="ECO:0000256" key="3">
    <source>
        <dbReference type="ARBA" id="ARBA00022729"/>
    </source>
</evidence>
<dbReference type="InterPro" id="IPR001117">
    <property type="entry name" value="Cu-oxidase_2nd"/>
</dbReference>
<evidence type="ECO:0000256" key="4">
    <source>
        <dbReference type="ARBA" id="ARBA00023002"/>
    </source>
</evidence>
<dbReference type="Pfam" id="PF07732">
    <property type="entry name" value="Cu-oxidase_3"/>
    <property type="match status" value="1"/>
</dbReference>
<dbReference type="PROSITE" id="PS00080">
    <property type="entry name" value="MULTICOPPER_OXIDASE2"/>
    <property type="match status" value="1"/>
</dbReference>
<evidence type="ECO:0000256" key="6">
    <source>
        <dbReference type="SAM" id="MobiDB-lite"/>
    </source>
</evidence>
<dbReference type="GO" id="GO:0033573">
    <property type="term" value="C:high-affinity iron permease complex"/>
    <property type="evidence" value="ECO:0007669"/>
    <property type="project" value="TreeGrafter"/>
</dbReference>
<dbReference type="InterPro" id="IPR044130">
    <property type="entry name" value="CuRO_2_Fet3-like"/>
</dbReference>
<keyword evidence="2" id="KW-0479">Metal-binding</keyword>
<dbReference type="Pfam" id="PF00394">
    <property type="entry name" value="Cu-oxidase"/>
    <property type="match status" value="1"/>
</dbReference>
<evidence type="ECO:0000313" key="12">
    <source>
        <dbReference type="Proteomes" id="UP000801428"/>
    </source>
</evidence>
<keyword evidence="12" id="KW-1185">Reference proteome</keyword>
<accession>A0A9P4W5Z6</accession>
<dbReference type="AlphaFoldDB" id="A0A9P4W5Z6"/>
<dbReference type="InterPro" id="IPR002355">
    <property type="entry name" value="Cu_oxidase_Cu_BS"/>
</dbReference>
<evidence type="ECO:0000256" key="1">
    <source>
        <dbReference type="ARBA" id="ARBA00010609"/>
    </source>
</evidence>
<dbReference type="Gene3D" id="2.60.40.420">
    <property type="entry name" value="Cupredoxins - blue copper proteins"/>
    <property type="match status" value="3"/>
</dbReference>
<dbReference type="GO" id="GO:0005507">
    <property type="term" value="F:copper ion binding"/>
    <property type="evidence" value="ECO:0007669"/>
    <property type="project" value="InterPro"/>
</dbReference>
<proteinExistence type="inferred from homology"/>
<feature type="region of interest" description="Disordered" evidence="6">
    <location>
        <begin position="482"/>
        <end position="503"/>
    </location>
</feature>
<dbReference type="PROSITE" id="PS00079">
    <property type="entry name" value="MULTICOPPER_OXIDASE1"/>
    <property type="match status" value="1"/>
</dbReference>
<feature type="domain" description="Plastocyanin-like" evidence="10">
    <location>
        <begin position="15"/>
        <end position="45"/>
    </location>
</feature>
<evidence type="ECO:0000259" key="9">
    <source>
        <dbReference type="Pfam" id="PF07731"/>
    </source>
</evidence>
<dbReference type="GO" id="GO:0033215">
    <property type="term" value="P:reductive iron assimilation"/>
    <property type="evidence" value="ECO:0007669"/>
    <property type="project" value="TreeGrafter"/>
</dbReference>
<comment type="caution">
    <text evidence="11">The sequence shown here is derived from an EMBL/GenBank/DDBJ whole genome shotgun (WGS) entry which is preliminary data.</text>
</comment>
<dbReference type="InterPro" id="IPR045087">
    <property type="entry name" value="Cu-oxidase_fam"/>
</dbReference>
<dbReference type="SUPFAM" id="SSF49503">
    <property type="entry name" value="Cupredoxins"/>
    <property type="match status" value="3"/>
</dbReference>
<dbReference type="PANTHER" id="PTHR11709:SF361">
    <property type="entry name" value="IRON TRANSPORT MULTICOPPER OXIDASE FET3"/>
    <property type="match status" value="1"/>
</dbReference>
<dbReference type="InterPro" id="IPR008972">
    <property type="entry name" value="Cupredoxin"/>
</dbReference>
<organism evidence="11 12">
    <name type="scientific">Curvularia kusanoi</name>
    <name type="common">Cochliobolus kusanoi</name>
    <dbReference type="NCBI Taxonomy" id="90978"/>
    <lineage>
        <taxon>Eukaryota</taxon>
        <taxon>Fungi</taxon>
        <taxon>Dikarya</taxon>
        <taxon>Ascomycota</taxon>
        <taxon>Pezizomycotina</taxon>
        <taxon>Dothideomycetes</taxon>
        <taxon>Pleosporomycetidae</taxon>
        <taxon>Pleosporales</taxon>
        <taxon>Pleosporineae</taxon>
        <taxon>Pleosporaceae</taxon>
        <taxon>Curvularia</taxon>
    </lineage>
</organism>
<feature type="domain" description="Plastocyanin-like" evidence="9">
    <location>
        <begin position="260"/>
        <end position="393"/>
    </location>
</feature>
<dbReference type="Pfam" id="PF07731">
    <property type="entry name" value="Cu-oxidase_2"/>
    <property type="match status" value="1"/>
</dbReference>
<evidence type="ECO:0000256" key="5">
    <source>
        <dbReference type="ARBA" id="ARBA00023008"/>
    </source>
</evidence>
<comment type="similarity">
    <text evidence="1">Belongs to the multicopper oxidase family.</text>
</comment>
<evidence type="ECO:0000259" key="8">
    <source>
        <dbReference type="Pfam" id="PF00394"/>
    </source>
</evidence>
<keyword evidence="3" id="KW-0732">Signal</keyword>
<evidence type="ECO:0000313" key="11">
    <source>
        <dbReference type="EMBL" id="KAF2993684.1"/>
    </source>
</evidence>
<keyword evidence="7" id="KW-0472">Membrane</keyword>
<dbReference type="EMBL" id="SWKU01000049">
    <property type="protein sequence ID" value="KAF2993684.1"/>
    <property type="molecule type" value="Genomic_DNA"/>
</dbReference>
<dbReference type="InterPro" id="IPR011707">
    <property type="entry name" value="Cu-oxidase-like_N"/>
</dbReference>
<dbReference type="InterPro" id="IPR011706">
    <property type="entry name" value="Cu-oxidase_C"/>
</dbReference>
<dbReference type="CDD" id="cd13877">
    <property type="entry name" value="CuRO_2_Fet3p_like"/>
    <property type="match status" value="1"/>
</dbReference>
<keyword evidence="5" id="KW-0186">Copper</keyword>